<accession>A0ABX8BGJ7</accession>
<reference evidence="3 4" key="1">
    <citation type="submission" date="2021-05" db="EMBL/GenBank/DDBJ databases">
        <title>Direct Submission.</title>
        <authorList>
            <person name="Li K."/>
            <person name="Gao J."/>
        </authorList>
    </citation>
    <scope>NUCLEOTIDE SEQUENCE [LARGE SCALE GENOMIC DNA]</scope>
    <source>
        <strain evidence="3 4">Mg02</strain>
    </source>
</reference>
<feature type="signal peptide" evidence="1">
    <location>
        <begin position="1"/>
        <end position="41"/>
    </location>
</feature>
<feature type="chain" id="PRO_5047349123" description="Band 7 domain-containing protein" evidence="1">
    <location>
        <begin position="42"/>
        <end position="306"/>
    </location>
</feature>
<keyword evidence="4" id="KW-1185">Reference proteome</keyword>
<dbReference type="Pfam" id="PF01145">
    <property type="entry name" value="Band_7"/>
    <property type="match status" value="1"/>
</dbReference>
<dbReference type="RefSeq" id="WP_220561315.1">
    <property type="nucleotide sequence ID" value="NZ_CP074133.1"/>
</dbReference>
<keyword evidence="1" id="KW-0732">Signal</keyword>
<feature type="domain" description="Band 7" evidence="2">
    <location>
        <begin position="43"/>
        <end position="254"/>
    </location>
</feature>
<evidence type="ECO:0000259" key="2">
    <source>
        <dbReference type="Pfam" id="PF01145"/>
    </source>
</evidence>
<dbReference type="InterPro" id="IPR001107">
    <property type="entry name" value="Band_7"/>
</dbReference>
<sequence length="306" mass="33268">MPPRTTSRTQPRRTRGWRTGTLAALTAAAAALALTACSANAGPDSAGLEYDAGAFSSTTFDSCIDPGNREYHGPGDETYLYPAGQRTFEFSGSDAAEMASSTVVSKDDLELTVTGLVTFSLNIECDQLQEFHERLGLKYTAYEDAGWIDLLRDYIGQPLNRALDDATKEYAWRDLYTSADAKAEWEQKVGDLTAAYIDEQGGGEFFCSPVYTGEEECGTPQLTIQQPTPPEEVRNALTLAQEAVEMTTAQEQENERVDKELEAIEALVEVLGPDGYILYQALKDGKVDFLPIPYGSGVNVAPRGGN</sequence>
<evidence type="ECO:0000313" key="3">
    <source>
        <dbReference type="EMBL" id="QUX20122.1"/>
    </source>
</evidence>
<organism evidence="3 4">
    <name type="scientific">Nocardiopsis changdeensis</name>
    <dbReference type="NCBI Taxonomy" id="2831969"/>
    <lineage>
        <taxon>Bacteria</taxon>
        <taxon>Bacillati</taxon>
        <taxon>Actinomycetota</taxon>
        <taxon>Actinomycetes</taxon>
        <taxon>Streptosporangiales</taxon>
        <taxon>Nocardiopsidaceae</taxon>
        <taxon>Nocardiopsis</taxon>
    </lineage>
</organism>
<name>A0ABX8BGJ7_9ACTN</name>
<dbReference type="Proteomes" id="UP000676079">
    <property type="component" value="Chromosome"/>
</dbReference>
<evidence type="ECO:0000313" key="4">
    <source>
        <dbReference type="Proteomes" id="UP000676079"/>
    </source>
</evidence>
<evidence type="ECO:0000256" key="1">
    <source>
        <dbReference type="SAM" id="SignalP"/>
    </source>
</evidence>
<proteinExistence type="predicted"/>
<gene>
    <name evidence="3" type="ORF">KGD84_16345</name>
</gene>
<protein>
    <recommendedName>
        <fullName evidence="2">Band 7 domain-containing protein</fullName>
    </recommendedName>
</protein>
<dbReference type="EMBL" id="CP074133">
    <property type="protein sequence ID" value="QUX20122.1"/>
    <property type="molecule type" value="Genomic_DNA"/>
</dbReference>